<accession>A0AAQ0IGD6</accession>
<name>A0AAQ0IGD6_9STAP</name>
<evidence type="ECO:0000313" key="2">
    <source>
        <dbReference type="EMBL" id="QUM69469.1"/>
    </source>
</evidence>
<evidence type="ECO:0000259" key="1">
    <source>
        <dbReference type="Pfam" id="PF18167"/>
    </source>
</evidence>
<dbReference type="RefSeq" id="WP_212574934.1">
    <property type="nucleotide sequence ID" value="NZ_CP063367.1"/>
</dbReference>
<dbReference type="Pfam" id="PF18167">
    <property type="entry name" value="Sa_NUDIX"/>
    <property type="match status" value="1"/>
</dbReference>
<evidence type="ECO:0000313" key="3">
    <source>
        <dbReference type="Proteomes" id="UP000675994"/>
    </source>
</evidence>
<dbReference type="EMBL" id="CP063367">
    <property type="protein sequence ID" value="QUM69469.1"/>
    <property type="molecule type" value="Genomic_DNA"/>
</dbReference>
<gene>
    <name evidence="2" type="ORF">IPU22_00450</name>
</gene>
<organism evidence="2 3">
    <name type="scientific">Staphylococcus delphini</name>
    <dbReference type="NCBI Taxonomy" id="53344"/>
    <lineage>
        <taxon>Bacteria</taxon>
        <taxon>Bacillati</taxon>
        <taxon>Bacillota</taxon>
        <taxon>Bacilli</taxon>
        <taxon>Bacillales</taxon>
        <taxon>Staphylococcaceae</taxon>
        <taxon>Staphylococcus</taxon>
        <taxon>Staphylococcus intermedius group</taxon>
    </lineage>
</organism>
<dbReference type="AlphaFoldDB" id="A0AAQ0IGD6"/>
<proteinExistence type="predicted"/>
<reference evidence="2" key="1">
    <citation type="journal article" date="2021" name="Front. Microbiol.">
        <title>Presence and Characterization of a Novel cfr-Carrying Tn558 Transposon Derivative in Staphylococcus delphini Isolated From Retail Food.</title>
        <authorList>
            <person name="Zhang F."/>
            <person name="Wu S."/>
            <person name="Huang J."/>
            <person name="Yang R."/>
            <person name="Zhang J."/>
            <person name="Lei T."/>
            <person name="Dai J."/>
            <person name="Ding Y."/>
            <person name="Xue L."/>
            <person name="Wang J."/>
            <person name="Chen M."/>
            <person name="Wu Q."/>
        </authorList>
    </citation>
    <scope>NUCLEOTIDE SEQUENCE</scope>
    <source>
        <strain evidence="2">2794-1</strain>
    </source>
</reference>
<dbReference type="InterPro" id="IPR040829">
    <property type="entry name" value="Cap16_NUDIX"/>
</dbReference>
<dbReference type="Proteomes" id="UP000675994">
    <property type="component" value="Chromosome"/>
</dbReference>
<sequence length="306" mass="36155">MREYIYWKKVIKMLSICILFLILILLSNYLSTINMLFGSEVVLLFAGAIIPEMWRSIIELADNSNWKTSQRKLKRAGVLQDDTLIRISFAYLYRIKVNDRYFLILNNRSGKYQPVGGAYKFYEEEGDYLSRHIPAESDNRIPVDEVTKRDYRLLVKNKDLRRFVKRFNKTSYRENINNLSREFEEELFATGILNKDTFGNLSYRYIGRHMTEVEYGRVFNHYELLLADILEVKLTEKQEELFKELMRISSDKYCFASADTIKAHGVIYGTQELKDYIANHTPKILTENTDDLTNRNKIKDIITVRL</sequence>
<protein>
    <recommendedName>
        <fullName evidence="1">CD-NTase-associated protein 16 NUDIX domain-containing protein</fullName>
    </recommendedName>
</protein>
<feature type="domain" description="CD-NTase-associated protein 16 NUDIX" evidence="1">
    <location>
        <begin position="85"/>
        <end position="285"/>
    </location>
</feature>